<dbReference type="Gene3D" id="1.10.287.950">
    <property type="entry name" value="Methyl-accepting chemotaxis protein"/>
    <property type="match status" value="1"/>
</dbReference>
<evidence type="ECO:0000256" key="1">
    <source>
        <dbReference type="ARBA" id="ARBA00023224"/>
    </source>
</evidence>
<dbReference type="GO" id="GO:0007165">
    <property type="term" value="P:signal transduction"/>
    <property type="evidence" value="ECO:0007669"/>
    <property type="project" value="UniProtKB-KW"/>
</dbReference>
<evidence type="ECO:0000259" key="3">
    <source>
        <dbReference type="PROSITE" id="PS50111"/>
    </source>
</evidence>
<dbReference type="AlphaFoldDB" id="A0A0L6ZEW3"/>
<dbReference type="STRING" id="36844.SAMN04488501_10520"/>
<keyword evidence="5" id="KW-1185">Reference proteome</keyword>
<dbReference type="GO" id="GO:0016020">
    <property type="term" value="C:membrane"/>
    <property type="evidence" value="ECO:0007669"/>
    <property type="project" value="InterPro"/>
</dbReference>
<evidence type="ECO:0000313" key="5">
    <source>
        <dbReference type="Proteomes" id="UP000037043"/>
    </source>
</evidence>
<gene>
    <name evidence="4" type="primary">yfmS_2</name>
    <name evidence="4" type="ORF">CLHOM_02000</name>
</gene>
<dbReference type="RefSeq" id="WP_052219799.1">
    <property type="nucleotide sequence ID" value="NZ_LHUR01000005.1"/>
</dbReference>
<dbReference type="Proteomes" id="UP000037043">
    <property type="component" value="Unassembled WGS sequence"/>
</dbReference>
<dbReference type="PANTHER" id="PTHR32089:SF112">
    <property type="entry name" value="LYSOZYME-LIKE PROTEIN-RELATED"/>
    <property type="match status" value="1"/>
</dbReference>
<evidence type="ECO:0000256" key="2">
    <source>
        <dbReference type="PROSITE-ProRule" id="PRU00284"/>
    </source>
</evidence>
<feature type="domain" description="Methyl-accepting transducer" evidence="3">
    <location>
        <begin position="114"/>
        <end position="277"/>
    </location>
</feature>
<keyword evidence="1 2" id="KW-0807">Transducer</keyword>
<protein>
    <submittedName>
        <fullName evidence="4">Putative sensory transducer protein YfmS</fullName>
    </submittedName>
</protein>
<dbReference type="PATRIC" id="fig|1121318.3.peg.200"/>
<dbReference type="SMART" id="SM00283">
    <property type="entry name" value="MA"/>
    <property type="match status" value="1"/>
</dbReference>
<organism evidence="4 5">
    <name type="scientific">Clostridium homopropionicum DSM 5847</name>
    <dbReference type="NCBI Taxonomy" id="1121318"/>
    <lineage>
        <taxon>Bacteria</taxon>
        <taxon>Bacillati</taxon>
        <taxon>Bacillota</taxon>
        <taxon>Clostridia</taxon>
        <taxon>Eubacteriales</taxon>
        <taxon>Clostridiaceae</taxon>
        <taxon>Clostridium</taxon>
    </lineage>
</organism>
<dbReference type="InterPro" id="IPR004089">
    <property type="entry name" value="MCPsignal_dom"/>
</dbReference>
<dbReference type="PANTHER" id="PTHR32089">
    <property type="entry name" value="METHYL-ACCEPTING CHEMOTAXIS PROTEIN MCPB"/>
    <property type="match status" value="1"/>
</dbReference>
<accession>A0A0L6ZEW3</accession>
<dbReference type="Pfam" id="PF00015">
    <property type="entry name" value="MCPsignal"/>
    <property type="match status" value="1"/>
</dbReference>
<proteinExistence type="predicted"/>
<comment type="caution">
    <text evidence="4">The sequence shown here is derived from an EMBL/GenBank/DDBJ whole genome shotgun (WGS) entry which is preliminary data.</text>
</comment>
<name>A0A0L6ZEW3_9CLOT</name>
<dbReference type="EMBL" id="LHUR01000005">
    <property type="protein sequence ID" value="KOA21529.1"/>
    <property type="molecule type" value="Genomic_DNA"/>
</dbReference>
<dbReference type="SUPFAM" id="SSF58104">
    <property type="entry name" value="Methyl-accepting chemotaxis protein (MCP) signaling domain"/>
    <property type="match status" value="1"/>
</dbReference>
<evidence type="ECO:0000313" key="4">
    <source>
        <dbReference type="EMBL" id="KOA21529.1"/>
    </source>
</evidence>
<dbReference type="PROSITE" id="PS50111">
    <property type="entry name" value="CHEMOTAXIS_TRANSDUC_2"/>
    <property type="match status" value="1"/>
</dbReference>
<reference evidence="5" key="1">
    <citation type="submission" date="2015-08" db="EMBL/GenBank/DDBJ databases">
        <title>Genome sequence of the strict anaerobe Clostridium homopropionicum LuHBu1 (DSM 5847T).</title>
        <authorList>
            <person name="Poehlein A."/>
            <person name="Beck M."/>
            <person name="Schiel-Bengelsdorf B."/>
            <person name="Bengelsdorf F.R."/>
            <person name="Daniel R."/>
            <person name="Duerre P."/>
        </authorList>
    </citation>
    <scope>NUCLEOTIDE SEQUENCE [LARGE SCALE GENOMIC DNA]</scope>
    <source>
        <strain evidence="5">DSM 5847</strain>
    </source>
</reference>
<sequence>MSDNDSIILENICQALPLLNAITRDDMSFTVTNLEKYIAYAPANSFNLDINVGESFNSSKAIKNCISSGKLIIQNARDRASGVEIKVFSNPIKNSQGKIIGSINSAVNLNESYQLMNGINELSNSTKQANESIEQVAASATILAKSGQTATEKVQDTLKKAAQTDEALELIKNIATQINLLGLNAAIEAARAGDQGRGFGVVASEIRKLANQSQESVTKIKKILEDINTSVNQISADIDSVASISQEQAASTEEMASALENIHNATLQLEIFSKKFT</sequence>